<feature type="transmembrane region" description="Helical" evidence="8">
    <location>
        <begin position="317"/>
        <end position="336"/>
    </location>
</feature>
<accession>A0A388TEM6</accession>
<keyword evidence="2" id="KW-1003">Cell membrane</keyword>
<keyword evidence="3" id="KW-0328">Glycosyltransferase</keyword>
<evidence type="ECO:0000259" key="9">
    <source>
        <dbReference type="Pfam" id="PF13231"/>
    </source>
</evidence>
<comment type="subcellular location">
    <subcellularLocation>
        <location evidence="1">Cell membrane</location>
        <topology evidence="1">Multi-pass membrane protein</topology>
    </subcellularLocation>
</comment>
<dbReference type="GO" id="GO:0005886">
    <property type="term" value="C:plasma membrane"/>
    <property type="evidence" value="ECO:0007669"/>
    <property type="project" value="UniProtKB-SubCell"/>
</dbReference>
<dbReference type="InterPro" id="IPR050297">
    <property type="entry name" value="LipidA_mod_glycosyltrf_83"/>
</dbReference>
<feature type="transmembrane region" description="Helical" evidence="8">
    <location>
        <begin position="373"/>
        <end position="392"/>
    </location>
</feature>
<feature type="transmembrane region" description="Helical" evidence="8">
    <location>
        <begin position="398"/>
        <end position="417"/>
    </location>
</feature>
<dbReference type="Pfam" id="PF13231">
    <property type="entry name" value="PMT_2"/>
    <property type="match status" value="1"/>
</dbReference>
<evidence type="ECO:0000313" key="10">
    <source>
        <dbReference type="EMBL" id="GBR75104.1"/>
    </source>
</evidence>
<keyword evidence="7 8" id="KW-0472">Membrane</keyword>
<dbReference type="GO" id="GO:0016763">
    <property type="term" value="F:pentosyltransferase activity"/>
    <property type="evidence" value="ECO:0007669"/>
    <property type="project" value="TreeGrafter"/>
</dbReference>
<dbReference type="GO" id="GO:0009103">
    <property type="term" value="P:lipopolysaccharide biosynthetic process"/>
    <property type="evidence" value="ECO:0007669"/>
    <property type="project" value="UniProtKB-ARBA"/>
</dbReference>
<feature type="transmembrane region" description="Helical" evidence="8">
    <location>
        <begin position="429"/>
        <end position="449"/>
    </location>
</feature>
<proteinExistence type="predicted"/>
<dbReference type="AlphaFoldDB" id="A0A388TEM6"/>
<dbReference type="PANTHER" id="PTHR33908:SF3">
    <property type="entry name" value="UNDECAPRENYL PHOSPHATE-ALPHA-4-AMINO-4-DEOXY-L-ARABINOSE ARABINOSYL TRANSFERASE"/>
    <property type="match status" value="1"/>
</dbReference>
<feature type="transmembrane region" description="Helical" evidence="8">
    <location>
        <begin position="284"/>
        <end position="305"/>
    </location>
</feature>
<evidence type="ECO:0000256" key="5">
    <source>
        <dbReference type="ARBA" id="ARBA00022692"/>
    </source>
</evidence>
<evidence type="ECO:0000256" key="3">
    <source>
        <dbReference type="ARBA" id="ARBA00022676"/>
    </source>
</evidence>
<reference evidence="10 11" key="1">
    <citation type="journal article" date="2019" name="ISME J.">
        <title>Genome analyses of uncultured TG2/ZB3 bacteria in 'Margulisbacteria' specifically attached to ectosymbiotic spirochetes of protists in the termite gut.</title>
        <authorList>
            <person name="Utami Y.D."/>
            <person name="Kuwahara H."/>
            <person name="Igai K."/>
            <person name="Murakami T."/>
            <person name="Sugaya K."/>
            <person name="Morikawa T."/>
            <person name="Nagura Y."/>
            <person name="Yuki M."/>
            <person name="Deevong P."/>
            <person name="Inoue T."/>
            <person name="Kihara K."/>
            <person name="Lo N."/>
            <person name="Yamada A."/>
            <person name="Ohkuma M."/>
            <person name="Hongoh Y."/>
        </authorList>
    </citation>
    <scope>NUCLEOTIDE SEQUENCE [LARGE SCALE GENOMIC DNA]</scope>
    <source>
        <strain evidence="10">NkOx7-01</strain>
    </source>
</reference>
<keyword evidence="5 8" id="KW-0812">Transmembrane</keyword>
<feature type="transmembrane region" description="Helical" evidence="8">
    <location>
        <begin position="121"/>
        <end position="139"/>
    </location>
</feature>
<dbReference type="EMBL" id="BGZN01000160">
    <property type="protein sequence ID" value="GBR75104.1"/>
    <property type="molecule type" value="Genomic_DNA"/>
</dbReference>
<name>A0A388TEM6_TERA1</name>
<feature type="domain" description="Glycosyltransferase RgtA/B/C/D-like" evidence="9">
    <location>
        <begin position="71"/>
        <end position="235"/>
    </location>
</feature>
<evidence type="ECO:0000256" key="8">
    <source>
        <dbReference type="SAM" id="Phobius"/>
    </source>
</evidence>
<dbReference type="InterPro" id="IPR038731">
    <property type="entry name" value="RgtA/B/C-like"/>
</dbReference>
<organism evidence="10 11">
    <name type="scientific">Termititenax aidoneus</name>
    <dbReference type="NCBI Taxonomy" id="2218524"/>
    <lineage>
        <taxon>Bacteria</taxon>
        <taxon>Bacillati</taxon>
        <taxon>Candidatus Margulisiibacteriota</taxon>
        <taxon>Candidatus Termititenacia</taxon>
        <taxon>Candidatus Termititenacales</taxon>
        <taxon>Candidatus Termititenacaceae</taxon>
        <taxon>Candidatus Termititenax</taxon>
    </lineage>
</organism>
<feature type="transmembrane region" description="Helical" evidence="8">
    <location>
        <begin position="342"/>
        <end position="361"/>
    </location>
</feature>
<dbReference type="Proteomes" id="UP000269352">
    <property type="component" value="Unassembled WGS sequence"/>
</dbReference>
<sequence length="467" mass="52826">MPNTNKFSAKILFMRLFKRLDFWLIAGFILAFFFILPFVPVIDGDTFYYLGKARRILATGDLFNSQTLTTKPVLGMWFMALSLKICGLNLFGVYLWHTLFAAGSLWLLYRFTSRHFDRQTALCSSAILLTSLMFFYQTASPMLDIPMLFFLLLGQILVLEYLQTEQPRHLYGLGLAAGLGFLTKGLLPAALPFLTAGVYLAATWRQRVWRAGLGRQFGRLAVTGIIFLAICSVWLIPQFQNHGAKFGAALYSENIERFFHPIDETGGYREVSSGVQVDPHLNILYLWLGFLPWSPLIIPAVHAAYKNKYFGRRPEILFMLCWFFLALFLTSVSGHYKGPRYLLPLFPPLSILCGAFLTSSAGNKYTRLISLSFFWTGFVFAGLALSLPFIKYTHGEEVYLPVVLPFLICFTICLFSLAGLSRKNSGWQFTVYGALISYIILFTGAAAFLPGVHFPERYAAPQTRILK</sequence>
<dbReference type="GO" id="GO:0010041">
    <property type="term" value="P:response to iron(III) ion"/>
    <property type="evidence" value="ECO:0007669"/>
    <property type="project" value="TreeGrafter"/>
</dbReference>
<evidence type="ECO:0000256" key="1">
    <source>
        <dbReference type="ARBA" id="ARBA00004651"/>
    </source>
</evidence>
<evidence type="ECO:0000256" key="6">
    <source>
        <dbReference type="ARBA" id="ARBA00022989"/>
    </source>
</evidence>
<evidence type="ECO:0000256" key="7">
    <source>
        <dbReference type="ARBA" id="ARBA00023136"/>
    </source>
</evidence>
<protein>
    <recommendedName>
        <fullName evidence="9">Glycosyltransferase RgtA/B/C/D-like domain-containing protein</fullName>
    </recommendedName>
</protein>
<evidence type="ECO:0000313" key="11">
    <source>
        <dbReference type="Proteomes" id="UP000269352"/>
    </source>
</evidence>
<keyword evidence="4" id="KW-0808">Transferase</keyword>
<feature type="transmembrane region" description="Helical" evidence="8">
    <location>
        <begin position="76"/>
        <end position="109"/>
    </location>
</feature>
<keyword evidence="6 8" id="KW-1133">Transmembrane helix</keyword>
<feature type="transmembrane region" description="Helical" evidence="8">
    <location>
        <begin position="217"/>
        <end position="236"/>
    </location>
</feature>
<comment type="caution">
    <text evidence="10">The sequence shown here is derived from an EMBL/GenBank/DDBJ whole genome shotgun (WGS) entry which is preliminary data.</text>
</comment>
<evidence type="ECO:0000256" key="4">
    <source>
        <dbReference type="ARBA" id="ARBA00022679"/>
    </source>
</evidence>
<gene>
    <name evidence="10" type="ORF">NO1_2164</name>
</gene>
<evidence type="ECO:0000256" key="2">
    <source>
        <dbReference type="ARBA" id="ARBA00022475"/>
    </source>
</evidence>
<feature type="transmembrane region" description="Helical" evidence="8">
    <location>
        <begin position="20"/>
        <end position="42"/>
    </location>
</feature>
<keyword evidence="11" id="KW-1185">Reference proteome</keyword>
<dbReference type="PANTHER" id="PTHR33908">
    <property type="entry name" value="MANNOSYLTRANSFERASE YKCB-RELATED"/>
    <property type="match status" value="1"/>
</dbReference>